<dbReference type="GO" id="GO:0031072">
    <property type="term" value="F:heat shock protein binding"/>
    <property type="evidence" value="ECO:0007669"/>
    <property type="project" value="InterPro"/>
</dbReference>
<dbReference type="CDD" id="cd06257">
    <property type="entry name" value="DnaJ"/>
    <property type="match status" value="1"/>
</dbReference>
<dbReference type="InterPro" id="IPR001305">
    <property type="entry name" value="HSP_DnaJ_Cys-rich_dom"/>
</dbReference>
<dbReference type="SMART" id="SM00271">
    <property type="entry name" value="DnaJ"/>
    <property type="match status" value="1"/>
</dbReference>
<comment type="cofactor">
    <cofactor evidence="11">
        <name>Zn(2+)</name>
        <dbReference type="ChEBI" id="CHEBI:29105"/>
    </cofactor>
    <text evidence="11">Binds 2 Zn(2+) ions per monomer.</text>
</comment>
<evidence type="ECO:0000256" key="10">
    <source>
        <dbReference type="ARBA" id="ARBA00067609"/>
    </source>
</evidence>
<evidence type="ECO:0000256" key="6">
    <source>
        <dbReference type="ARBA" id="ARBA00023016"/>
    </source>
</evidence>
<evidence type="ECO:0000256" key="4">
    <source>
        <dbReference type="ARBA" id="ARBA00022771"/>
    </source>
</evidence>
<dbReference type="PANTHER" id="PTHR43096">
    <property type="entry name" value="DNAJ HOMOLOG 1, MITOCHONDRIAL-RELATED"/>
    <property type="match status" value="1"/>
</dbReference>
<keyword evidence="6 11" id="KW-0346">Stress response</keyword>
<dbReference type="SUPFAM" id="SSF57938">
    <property type="entry name" value="DnaJ/Hsp40 cysteine-rich domain"/>
    <property type="match status" value="1"/>
</dbReference>
<feature type="zinc finger region" description="CR-type" evidence="12">
    <location>
        <begin position="135"/>
        <end position="213"/>
    </location>
</feature>
<keyword evidence="7 11" id="KW-0143">Chaperone</keyword>
<dbReference type="GO" id="GO:0005737">
    <property type="term" value="C:cytoplasm"/>
    <property type="evidence" value="ECO:0007669"/>
    <property type="project" value="UniProtKB-SubCell"/>
</dbReference>
<dbReference type="GO" id="GO:0042026">
    <property type="term" value="P:protein refolding"/>
    <property type="evidence" value="ECO:0007669"/>
    <property type="project" value="TreeGrafter"/>
</dbReference>
<feature type="domain" description="CR-type" evidence="14">
    <location>
        <begin position="135"/>
        <end position="213"/>
    </location>
</feature>
<dbReference type="Pfam" id="PF00684">
    <property type="entry name" value="DnaJ_CXXCXGXG"/>
    <property type="match status" value="1"/>
</dbReference>
<feature type="binding site" evidence="11">
    <location>
        <position position="151"/>
    </location>
    <ligand>
        <name>Zn(2+)</name>
        <dbReference type="ChEBI" id="CHEBI:29105"/>
        <label>1</label>
    </ligand>
</feature>
<dbReference type="Pfam" id="PF01556">
    <property type="entry name" value="DnaJ_C"/>
    <property type="match status" value="1"/>
</dbReference>
<name>A0A7C3WHS4_9BACT</name>
<evidence type="ECO:0000256" key="7">
    <source>
        <dbReference type="ARBA" id="ARBA00023186"/>
    </source>
</evidence>
<dbReference type="InterPro" id="IPR036410">
    <property type="entry name" value="HSP_DnaJ_Cys-rich_dom_sf"/>
</dbReference>
<dbReference type="Gene3D" id="2.60.260.20">
    <property type="entry name" value="Urease metallochaperone UreE, N-terminal domain"/>
    <property type="match status" value="2"/>
</dbReference>
<feature type="binding site" evidence="11">
    <location>
        <position position="201"/>
    </location>
    <ligand>
        <name>Zn(2+)</name>
        <dbReference type="ChEBI" id="CHEBI:29105"/>
        <label>1</label>
    </ligand>
</feature>
<dbReference type="GO" id="GO:0051082">
    <property type="term" value="F:unfolded protein binding"/>
    <property type="evidence" value="ECO:0007669"/>
    <property type="project" value="UniProtKB-UniRule"/>
</dbReference>
<comment type="domain">
    <text evidence="11">The J domain is necessary and sufficient to stimulate DnaK ATPase activity. Zinc center 1 plays an important role in the autonomous, DnaK-independent chaperone activity of DnaJ. Zinc center 2 is essential for interaction with DnaK and for DnaJ activity.</text>
</comment>
<accession>A0A7C3WHS4</accession>
<dbReference type="InterPro" id="IPR008971">
    <property type="entry name" value="HSP40/DnaJ_pept-bd"/>
</dbReference>
<dbReference type="CDD" id="cd10747">
    <property type="entry name" value="DnaJ_C"/>
    <property type="match status" value="1"/>
</dbReference>
<dbReference type="GO" id="GO:0008270">
    <property type="term" value="F:zinc ion binding"/>
    <property type="evidence" value="ECO:0007669"/>
    <property type="project" value="UniProtKB-UniRule"/>
</dbReference>
<feature type="binding site" evidence="11">
    <location>
        <position position="168"/>
    </location>
    <ligand>
        <name>Zn(2+)</name>
        <dbReference type="ChEBI" id="CHEBI:29105"/>
        <label>2</label>
    </ligand>
</feature>
<feature type="binding site" evidence="11">
    <location>
        <position position="148"/>
    </location>
    <ligand>
        <name>Zn(2+)</name>
        <dbReference type="ChEBI" id="CHEBI:29105"/>
        <label>1</label>
    </ligand>
</feature>
<dbReference type="FunFam" id="2.10.230.10:FF:000002">
    <property type="entry name" value="Molecular chaperone DnaJ"/>
    <property type="match status" value="1"/>
</dbReference>
<sequence length="388" mass="42996">MPNSQKDYYRILGVDRNATPEEIKKAYRKLALKYHPDRNPGDKEAEEKFKEAAEAYEVLRDPEKRRLYDLYGHEGVSSTGFTGFHDFSDIFRSFSDIFEDLFGFGGFGAARETRVQAGSDLRYDLVLDFLDATLGTEVTIEVPRLINCRTCGGSGAKPGSRKVPCPQCGGRGVVTRTHGIFQITTTCPRCGGLREFIAEPCPVCHGEGQVKEKKKLKVKIPPGMESGTHLIMAGEGNEGRFGGPPGDLYIILHVKPHELFRREGYDLRLEVPISFVQAALGTRLTIPTLTGTRELTIPPGTQPGEIIRLKGEGVPYPKGHRRGDLLVQIKVIIPTHLTPRQEQLLRELAKEEGGKDQAPFSESASQEEGVLKKIWNTVKNGISTIKNP</sequence>
<reference evidence="15" key="1">
    <citation type="journal article" date="2020" name="mSystems">
        <title>Genome- and Community-Level Interaction Insights into Carbon Utilization and Element Cycling Functions of Hydrothermarchaeota in Hydrothermal Sediment.</title>
        <authorList>
            <person name="Zhou Z."/>
            <person name="Liu Y."/>
            <person name="Xu W."/>
            <person name="Pan J."/>
            <person name="Luo Z.H."/>
            <person name="Li M."/>
        </authorList>
    </citation>
    <scope>NUCLEOTIDE SEQUENCE [LARGE SCALE GENOMIC DNA]</scope>
    <source>
        <strain evidence="15">SpSt-776</strain>
    </source>
</reference>
<keyword evidence="2 11" id="KW-0479">Metal-binding</keyword>
<dbReference type="EMBL" id="DTHB01000042">
    <property type="protein sequence ID" value="HGB14690.1"/>
    <property type="molecule type" value="Genomic_DNA"/>
</dbReference>
<comment type="similarity">
    <text evidence="9 11">Belongs to the DnaJ family.</text>
</comment>
<keyword evidence="11" id="KW-0963">Cytoplasm</keyword>
<feature type="binding site" evidence="11">
    <location>
        <position position="187"/>
    </location>
    <ligand>
        <name>Zn(2+)</name>
        <dbReference type="ChEBI" id="CHEBI:29105"/>
        <label>2</label>
    </ligand>
</feature>
<evidence type="ECO:0000259" key="13">
    <source>
        <dbReference type="PROSITE" id="PS50076"/>
    </source>
</evidence>
<evidence type="ECO:0000256" key="8">
    <source>
        <dbReference type="ARBA" id="ARBA00053423"/>
    </source>
</evidence>
<dbReference type="InterPro" id="IPR012724">
    <property type="entry name" value="DnaJ"/>
</dbReference>
<dbReference type="HAMAP" id="MF_01152">
    <property type="entry name" value="DnaJ"/>
    <property type="match status" value="1"/>
</dbReference>
<dbReference type="InterPro" id="IPR001623">
    <property type="entry name" value="DnaJ_domain"/>
</dbReference>
<feature type="binding site" evidence="11">
    <location>
        <position position="165"/>
    </location>
    <ligand>
        <name>Zn(2+)</name>
        <dbReference type="ChEBI" id="CHEBI:29105"/>
        <label>2</label>
    </ligand>
</feature>
<dbReference type="NCBIfam" id="NF008035">
    <property type="entry name" value="PRK10767.1"/>
    <property type="match status" value="1"/>
</dbReference>
<protein>
    <recommendedName>
        <fullName evidence="10 11">Chaperone protein DnaJ</fullName>
    </recommendedName>
</protein>
<evidence type="ECO:0000256" key="2">
    <source>
        <dbReference type="ARBA" id="ARBA00022723"/>
    </source>
</evidence>
<evidence type="ECO:0000256" key="12">
    <source>
        <dbReference type="PROSITE-ProRule" id="PRU00546"/>
    </source>
</evidence>
<evidence type="ECO:0000313" key="15">
    <source>
        <dbReference type="EMBL" id="HGB14690.1"/>
    </source>
</evidence>
<dbReference type="SUPFAM" id="SSF46565">
    <property type="entry name" value="Chaperone J-domain"/>
    <property type="match status" value="1"/>
</dbReference>
<dbReference type="FunFam" id="1.10.287.110:FF:000034">
    <property type="entry name" value="Chaperone protein DnaJ"/>
    <property type="match status" value="1"/>
</dbReference>
<evidence type="ECO:0000256" key="5">
    <source>
        <dbReference type="ARBA" id="ARBA00022833"/>
    </source>
</evidence>
<dbReference type="FunFam" id="2.60.260.20:FF:000005">
    <property type="entry name" value="Chaperone protein dnaJ 1, mitochondrial"/>
    <property type="match status" value="1"/>
</dbReference>
<dbReference type="Pfam" id="PF00226">
    <property type="entry name" value="DnaJ"/>
    <property type="match status" value="1"/>
</dbReference>
<comment type="caution">
    <text evidence="15">The sequence shown here is derived from an EMBL/GenBank/DDBJ whole genome shotgun (WGS) entry which is preliminary data.</text>
</comment>
<keyword evidence="4 11" id="KW-0863">Zinc-finger</keyword>
<keyword evidence="3 11" id="KW-0677">Repeat</keyword>
<dbReference type="PANTHER" id="PTHR43096:SF10">
    <property type="entry name" value="CHAPERONE PROTEIN DNAJ A6, CHLOROPLASTIC"/>
    <property type="match status" value="1"/>
</dbReference>
<dbReference type="PROSITE" id="PS51188">
    <property type="entry name" value="ZF_CR"/>
    <property type="match status" value="1"/>
</dbReference>
<dbReference type="Gene3D" id="2.10.230.10">
    <property type="entry name" value="Heat shock protein DnaJ, cysteine-rich domain"/>
    <property type="match status" value="1"/>
</dbReference>
<dbReference type="GO" id="GO:0006260">
    <property type="term" value="P:DNA replication"/>
    <property type="evidence" value="ECO:0007669"/>
    <property type="project" value="UniProtKB-KW"/>
</dbReference>
<evidence type="ECO:0000256" key="11">
    <source>
        <dbReference type="HAMAP-Rule" id="MF_01152"/>
    </source>
</evidence>
<evidence type="ECO:0000259" key="14">
    <source>
        <dbReference type="PROSITE" id="PS51188"/>
    </source>
</evidence>
<dbReference type="InterPro" id="IPR018253">
    <property type="entry name" value="DnaJ_domain_CS"/>
</dbReference>
<keyword evidence="5 11" id="KW-0862">Zinc</keyword>
<dbReference type="NCBIfam" id="TIGR02349">
    <property type="entry name" value="DnaJ_bact"/>
    <property type="match status" value="1"/>
</dbReference>
<evidence type="ECO:0000256" key="3">
    <source>
        <dbReference type="ARBA" id="ARBA00022737"/>
    </source>
</evidence>
<dbReference type="InterPro" id="IPR002939">
    <property type="entry name" value="DnaJ_C"/>
</dbReference>
<keyword evidence="1 11" id="KW-0235">DNA replication</keyword>
<dbReference type="SUPFAM" id="SSF49493">
    <property type="entry name" value="HSP40/DnaJ peptide-binding domain"/>
    <property type="match status" value="2"/>
</dbReference>
<evidence type="ECO:0000256" key="1">
    <source>
        <dbReference type="ARBA" id="ARBA00022705"/>
    </source>
</evidence>
<dbReference type="AlphaFoldDB" id="A0A7C3WHS4"/>
<dbReference type="InterPro" id="IPR036869">
    <property type="entry name" value="J_dom_sf"/>
</dbReference>
<feature type="domain" description="J" evidence="13">
    <location>
        <begin position="7"/>
        <end position="72"/>
    </location>
</feature>
<dbReference type="Gene3D" id="1.10.287.110">
    <property type="entry name" value="DnaJ domain"/>
    <property type="match status" value="1"/>
</dbReference>
<comment type="subcellular location">
    <subcellularLocation>
        <location evidence="11">Cytoplasm</location>
    </subcellularLocation>
</comment>
<comment type="subunit">
    <text evidence="11">Homodimer.</text>
</comment>
<organism evidence="15">
    <name type="scientific">Desulfobacca acetoxidans</name>
    <dbReference type="NCBI Taxonomy" id="60893"/>
    <lineage>
        <taxon>Bacteria</taxon>
        <taxon>Pseudomonadati</taxon>
        <taxon>Thermodesulfobacteriota</taxon>
        <taxon>Desulfobaccia</taxon>
        <taxon>Desulfobaccales</taxon>
        <taxon>Desulfobaccaceae</taxon>
        <taxon>Desulfobacca</taxon>
    </lineage>
</organism>
<dbReference type="GO" id="GO:0005524">
    <property type="term" value="F:ATP binding"/>
    <property type="evidence" value="ECO:0007669"/>
    <property type="project" value="InterPro"/>
</dbReference>
<dbReference type="PRINTS" id="PR00625">
    <property type="entry name" value="JDOMAIN"/>
</dbReference>
<gene>
    <name evidence="11 15" type="primary">dnaJ</name>
    <name evidence="15" type="ORF">ENV62_05580</name>
</gene>
<feature type="binding site" evidence="11">
    <location>
        <position position="190"/>
    </location>
    <ligand>
        <name>Zn(2+)</name>
        <dbReference type="ChEBI" id="CHEBI:29105"/>
        <label>2</label>
    </ligand>
</feature>
<comment type="function">
    <text evidence="8 11">Participates actively in the response to hyperosmotic and heat shock by preventing the aggregation of stress-denatured proteins and by disaggregating proteins, also in an autonomous, DnaK-independent fashion. Unfolded proteins bind initially to DnaJ; upon interaction with the DnaJ-bound protein, DnaK hydrolyzes its bound ATP, resulting in the formation of a stable complex. GrpE releases ADP from DnaK; ATP binding to DnaK triggers the release of the substrate protein, thus completing the reaction cycle. Several rounds of ATP-dependent interactions between DnaJ, DnaK and GrpE are required for fully efficient folding. Also involved, together with DnaK and GrpE, in the DNA replication of plasmids through activation of initiation proteins.</text>
</comment>
<comment type="caution">
    <text evidence="11">Lacks conserved residue(s) required for the propagation of feature annotation.</text>
</comment>
<evidence type="ECO:0000256" key="9">
    <source>
        <dbReference type="ARBA" id="ARBA00061004"/>
    </source>
</evidence>
<dbReference type="GO" id="GO:0009408">
    <property type="term" value="P:response to heat"/>
    <property type="evidence" value="ECO:0007669"/>
    <property type="project" value="InterPro"/>
</dbReference>
<feature type="binding site" evidence="11">
    <location>
        <position position="204"/>
    </location>
    <ligand>
        <name>Zn(2+)</name>
        <dbReference type="ChEBI" id="CHEBI:29105"/>
        <label>1</label>
    </ligand>
</feature>
<dbReference type="PROSITE" id="PS50076">
    <property type="entry name" value="DNAJ_2"/>
    <property type="match status" value="1"/>
</dbReference>
<dbReference type="PROSITE" id="PS00636">
    <property type="entry name" value="DNAJ_1"/>
    <property type="match status" value="1"/>
</dbReference>
<proteinExistence type="inferred from homology"/>